<dbReference type="PROSITE" id="PS00770">
    <property type="entry name" value="AA_TRANSFER_CLASS_4"/>
    <property type="match status" value="1"/>
</dbReference>
<evidence type="ECO:0000313" key="14">
    <source>
        <dbReference type="Proteomes" id="UP000717996"/>
    </source>
</evidence>
<evidence type="ECO:0000256" key="4">
    <source>
        <dbReference type="ARBA" id="ARBA00022605"/>
    </source>
</evidence>
<evidence type="ECO:0000256" key="3">
    <source>
        <dbReference type="ARBA" id="ARBA00022576"/>
    </source>
</evidence>
<dbReference type="InterPro" id="IPR007219">
    <property type="entry name" value="XnlR_reg_dom"/>
</dbReference>
<dbReference type="Gene3D" id="3.30.470.10">
    <property type="match status" value="1"/>
</dbReference>
<protein>
    <recommendedName>
        <fullName evidence="10">Branched-chain-amino-acid aminotransferase</fullName>
        <ecNumber evidence="10">2.6.1.42</ecNumber>
    </recommendedName>
</protein>
<evidence type="ECO:0000256" key="2">
    <source>
        <dbReference type="ARBA" id="ARBA00009320"/>
    </source>
</evidence>
<keyword evidence="5 10" id="KW-0808">Transferase</keyword>
<dbReference type="InterPro" id="IPR043132">
    <property type="entry name" value="BCAT-like_C"/>
</dbReference>
<dbReference type="InterPro" id="IPR018300">
    <property type="entry name" value="Aminotrans_IV_CS"/>
</dbReference>
<keyword evidence="4 10" id="KW-0028">Amino-acid biosynthesis</keyword>
<name>A0A9P6YNF6_RHIOR</name>
<keyword evidence="6 9" id="KW-0663">Pyridoxal phosphate</keyword>
<dbReference type="GO" id="GO:0006351">
    <property type="term" value="P:DNA-templated transcription"/>
    <property type="evidence" value="ECO:0007669"/>
    <property type="project" value="InterPro"/>
</dbReference>
<dbReference type="AlphaFoldDB" id="A0A9P6YNF6"/>
<dbReference type="InterPro" id="IPR036038">
    <property type="entry name" value="Aminotransferase-like"/>
</dbReference>
<evidence type="ECO:0000256" key="5">
    <source>
        <dbReference type="ARBA" id="ARBA00022679"/>
    </source>
</evidence>
<dbReference type="GO" id="GO:0005739">
    <property type="term" value="C:mitochondrion"/>
    <property type="evidence" value="ECO:0007669"/>
    <property type="project" value="TreeGrafter"/>
</dbReference>
<dbReference type="GO" id="GO:0003677">
    <property type="term" value="F:DNA binding"/>
    <property type="evidence" value="ECO:0007669"/>
    <property type="project" value="InterPro"/>
</dbReference>
<dbReference type="Proteomes" id="UP000717996">
    <property type="component" value="Unassembled WGS sequence"/>
</dbReference>
<comment type="cofactor">
    <cofactor evidence="1 9">
        <name>pyridoxal 5'-phosphate</name>
        <dbReference type="ChEBI" id="CHEBI:597326"/>
    </cofactor>
</comment>
<feature type="domain" description="Xylanolytic transcriptional activator regulatory" evidence="12">
    <location>
        <begin position="271"/>
        <end position="344"/>
    </location>
</feature>
<dbReference type="InterPro" id="IPR005786">
    <property type="entry name" value="B_amino_transII"/>
</dbReference>
<dbReference type="SMART" id="SM00906">
    <property type="entry name" value="Fungal_trans"/>
    <property type="match status" value="1"/>
</dbReference>
<dbReference type="FunFam" id="3.30.470.10:FF:000005">
    <property type="entry name" value="Branched-chain-amino-acid aminotransferase"/>
    <property type="match status" value="1"/>
</dbReference>
<comment type="similarity">
    <text evidence="2 10">Belongs to the class-IV pyridoxal-phosphate-dependent aminotransferase family.</text>
</comment>
<dbReference type="OrthoDB" id="1732691at2759"/>
<evidence type="ECO:0000256" key="7">
    <source>
        <dbReference type="ARBA" id="ARBA00023242"/>
    </source>
</evidence>
<dbReference type="CDD" id="cd12148">
    <property type="entry name" value="fungal_TF_MHR"/>
    <property type="match status" value="1"/>
</dbReference>
<dbReference type="Gene3D" id="3.20.10.10">
    <property type="entry name" value="D-amino Acid Aminotransferase, subunit A, domain 2"/>
    <property type="match status" value="1"/>
</dbReference>
<dbReference type="PANTHER" id="PTHR11825">
    <property type="entry name" value="SUBGROUP IIII AMINOTRANSFERASE"/>
    <property type="match status" value="1"/>
</dbReference>
<comment type="catalytic activity">
    <reaction evidence="10">
        <text>L-leucine + 2-oxoglutarate = 4-methyl-2-oxopentanoate + L-glutamate</text>
        <dbReference type="Rhea" id="RHEA:18321"/>
        <dbReference type="ChEBI" id="CHEBI:16810"/>
        <dbReference type="ChEBI" id="CHEBI:17865"/>
        <dbReference type="ChEBI" id="CHEBI:29985"/>
        <dbReference type="ChEBI" id="CHEBI:57427"/>
        <dbReference type="EC" id="2.6.1.42"/>
    </reaction>
</comment>
<comment type="catalytic activity">
    <reaction evidence="10">
        <text>L-valine + 2-oxoglutarate = 3-methyl-2-oxobutanoate + L-glutamate</text>
        <dbReference type="Rhea" id="RHEA:24813"/>
        <dbReference type="ChEBI" id="CHEBI:11851"/>
        <dbReference type="ChEBI" id="CHEBI:16810"/>
        <dbReference type="ChEBI" id="CHEBI:29985"/>
        <dbReference type="ChEBI" id="CHEBI:57762"/>
        <dbReference type="EC" id="2.6.1.42"/>
    </reaction>
</comment>
<dbReference type="InterPro" id="IPR043131">
    <property type="entry name" value="BCAT-like_N"/>
</dbReference>
<evidence type="ECO:0000256" key="10">
    <source>
        <dbReference type="RuleBase" id="RU004517"/>
    </source>
</evidence>
<dbReference type="EMBL" id="JAANIT010000092">
    <property type="protein sequence ID" value="KAG1552364.1"/>
    <property type="molecule type" value="Genomic_DNA"/>
</dbReference>
<reference evidence="13" key="1">
    <citation type="journal article" date="2020" name="Microb. Genom.">
        <title>Genetic diversity of clinical and environmental Mucorales isolates obtained from an investigation of mucormycosis cases among solid organ transplant recipients.</title>
        <authorList>
            <person name="Nguyen M.H."/>
            <person name="Kaul D."/>
            <person name="Muto C."/>
            <person name="Cheng S.J."/>
            <person name="Richter R.A."/>
            <person name="Bruno V.M."/>
            <person name="Liu G."/>
            <person name="Beyhan S."/>
            <person name="Sundermann A.J."/>
            <person name="Mounaud S."/>
            <person name="Pasculle A.W."/>
            <person name="Nierman W.C."/>
            <person name="Driscoll E."/>
            <person name="Cumbie R."/>
            <person name="Clancy C.J."/>
            <person name="Dupont C.L."/>
        </authorList>
    </citation>
    <scope>NUCLEOTIDE SEQUENCE</scope>
    <source>
        <strain evidence="13">GL16</strain>
    </source>
</reference>
<dbReference type="EC" id="2.6.1.42" evidence="10"/>
<dbReference type="FunFam" id="3.20.10.10:FF:000004">
    <property type="entry name" value="Branched-chain-amino-acid aminotransferase"/>
    <property type="match status" value="1"/>
</dbReference>
<dbReference type="GO" id="GO:0008270">
    <property type="term" value="F:zinc ion binding"/>
    <property type="evidence" value="ECO:0007669"/>
    <property type="project" value="InterPro"/>
</dbReference>
<dbReference type="InterPro" id="IPR033939">
    <property type="entry name" value="BCAT_family"/>
</dbReference>
<dbReference type="Pfam" id="PF01063">
    <property type="entry name" value="Aminotran_4"/>
    <property type="match status" value="1"/>
</dbReference>
<dbReference type="NCBIfam" id="TIGR01123">
    <property type="entry name" value="ilvE_II"/>
    <property type="match status" value="1"/>
</dbReference>
<dbReference type="Pfam" id="PF04082">
    <property type="entry name" value="Fungal_trans"/>
    <property type="match status" value="1"/>
</dbReference>
<dbReference type="SUPFAM" id="SSF56752">
    <property type="entry name" value="D-aminoacid aminotransferase-like PLP-dependent enzymes"/>
    <property type="match status" value="1"/>
</dbReference>
<gene>
    <name evidence="13" type="ORF">G6F51_001275</name>
</gene>
<feature type="compositionally biased region" description="Basic and acidic residues" evidence="11">
    <location>
        <begin position="40"/>
        <end position="62"/>
    </location>
</feature>
<feature type="region of interest" description="Disordered" evidence="11">
    <location>
        <begin position="615"/>
        <end position="647"/>
    </location>
</feature>
<dbReference type="CDD" id="cd01557">
    <property type="entry name" value="BCAT_beta_family"/>
    <property type="match status" value="1"/>
</dbReference>
<keyword evidence="7" id="KW-0539">Nucleus</keyword>
<accession>A0A9P6YNF6</accession>
<dbReference type="PANTHER" id="PTHR11825:SF44">
    <property type="entry name" value="BRANCHED-CHAIN-AMINO-ACID AMINOTRANSFERASE"/>
    <property type="match status" value="1"/>
</dbReference>
<evidence type="ECO:0000256" key="6">
    <source>
        <dbReference type="ARBA" id="ARBA00022898"/>
    </source>
</evidence>
<dbReference type="NCBIfam" id="NF009897">
    <property type="entry name" value="PRK13357.1"/>
    <property type="match status" value="1"/>
</dbReference>
<comment type="caution">
    <text evidence="13">The sequence shown here is derived from an EMBL/GenBank/DDBJ whole genome shotgun (WGS) entry which is preliminary data.</text>
</comment>
<evidence type="ECO:0000256" key="9">
    <source>
        <dbReference type="RuleBase" id="RU004516"/>
    </source>
</evidence>
<dbReference type="GO" id="GO:0009098">
    <property type="term" value="P:L-leucine biosynthetic process"/>
    <property type="evidence" value="ECO:0007669"/>
    <property type="project" value="TreeGrafter"/>
</dbReference>
<feature type="compositionally biased region" description="Basic and acidic residues" evidence="11">
    <location>
        <begin position="629"/>
        <end position="646"/>
    </location>
</feature>
<evidence type="ECO:0000256" key="11">
    <source>
        <dbReference type="SAM" id="MobiDB-lite"/>
    </source>
</evidence>
<keyword evidence="3 10" id="KW-0032">Aminotransferase</keyword>
<sequence>MSYIASLEEDLKRIEGLLTKIANDKQERFDSDSNSSQEDASEHRSNIWKQEDEEKTEKEKPDNPYTGYSIYHTFEGQKYFQKLFNRFFQPTGIQMQTRQGSQILRVRKAEMTDLDTKIDSLKDAVVAGLIDPDEPINGIEDWIWKIAGIDKDLSDRLLKVYFANVHPLIPVINKTAFLQEYRRIRPQFPFGPLLLSMYLAALAYIETYQKVGDAESLNNNEPWNIPEDLAGQLNSRFLKYNFQRYIPTLSMIQSAIIAQIRPYNFDRWTTGWLLSFSAVRISQDLSCHKSNEKLDISQEEKETRYRLWWYVYMQDCWYSAETGRPLTIFDGDFDEIYPSEDASLDEVMDTMTETDQHLPRFPSMSEELAKHCKTKTVPVYRVLNEMIKLSRILAMILQNLYTPQGKKYCAEHGSDAIVGYLDSELSKWRDSLPSILDISFVEKMSQHIVKREHLLAAPEFISISYYTSLILLHRPFIRQDTDDTKTKLSSQTSLAICTSAAARIIEITDGMRYRDFLWGFSIYSTITATLIHVFNARSSDKTTSQAAKSKLVRALAVIDKLNILWPGKDGLENLLRKKILKSRLCAEDPEFAELLKSQQMIENSLQSTIPEITNKDNHENVSTTNKPDQTLKTRRLPEKKEEEHESTTFTKDYNWLDQLYLPSQQAPNENNYLIPNSVIGNNDMQQHLIDVNDLYSIRQFGFNTTSHNPMFSQAQPLPSFSNANMQIPFDATSNVQNVSAFNQHTEFPLFNSNMPFPYAPSFGDQSIVFNSDTEAATNYLNQGTIPSRNISTDPLLFQNSEGITTNSFWGVPNDMNVEDWHHFYTQAKRFTSELSASKLKVRKADALKPLIANKDLVFGQKFTDHMITAKWSEDKGWDSPEIRPYENLSLAPSAVVFHYGIECFEGMKAYKDKNGKIRLFRPDMNMARMNRSTERIALPQFNGDELIKVISEYLKIDERWIPNERGYSLYLRPTMIGTQEALGVHPSTDALLFVIGSPVGPYYKTGFNAVRLYATSEYVRAWPRGTGSAKIGGNYAPGLMPQRLASAKGYQQNLWLFGPDHQLTEVGAMNLFMMIKDEHGQPELVTPPLDGSILPGVTRDSIIQLAKDWNEFKVSERNITMPELRELVKEGRVLEMFGAGTACVVSPVKEIGYMGEDLKIPLDPNDPNSQAGPYTKRFNDAIYAIQYGEVEHPWSVVIN</sequence>
<evidence type="ECO:0000313" key="13">
    <source>
        <dbReference type="EMBL" id="KAG1552364.1"/>
    </source>
</evidence>
<dbReference type="GO" id="GO:0004084">
    <property type="term" value="F:branched-chain-amino-acid transaminase activity"/>
    <property type="evidence" value="ECO:0007669"/>
    <property type="project" value="UniProtKB-EC"/>
</dbReference>
<evidence type="ECO:0000256" key="8">
    <source>
        <dbReference type="ARBA" id="ARBA00023304"/>
    </source>
</evidence>
<organism evidence="13 14">
    <name type="scientific">Rhizopus oryzae</name>
    <name type="common">Mucormycosis agent</name>
    <name type="synonym">Rhizopus arrhizus var. delemar</name>
    <dbReference type="NCBI Taxonomy" id="64495"/>
    <lineage>
        <taxon>Eukaryota</taxon>
        <taxon>Fungi</taxon>
        <taxon>Fungi incertae sedis</taxon>
        <taxon>Mucoromycota</taxon>
        <taxon>Mucoromycotina</taxon>
        <taxon>Mucoromycetes</taxon>
        <taxon>Mucorales</taxon>
        <taxon>Mucorineae</taxon>
        <taxon>Rhizopodaceae</taxon>
        <taxon>Rhizopus</taxon>
    </lineage>
</organism>
<dbReference type="GO" id="GO:0009099">
    <property type="term" value="P:L-valine biosynthetic process"/>
    <property type="evidence" value="ECO:0007669"/>
    <property type="project" value="TreeGrafter"/>
</dbReference>
<comment type="catalytic activity">
    <reaction evidence="10">
        <text>L-isoleucine + 2-oxoglutarate = (S)-3-methyl-2-oxopentanoate + L-glutamate</text>
        <dbReference type="Rhea" id="RHEA:24801"/>
        <dbReference type="ChEBI" id="CHEBI:16810"/>
        <dbReference type="ChEBI" id="CHEBI:29985"/>
        <dbReference type="ChEBI" id="CHEBI:35146"/>
        <dbReference type="ChEBI" id="CHEBI:58045"/>
        <dbReference type="EC" id="2.6.1.42"/>
    </reaction>
</comment>
<evidence type="ECO:0000259" key="12">
    <source>
        <dbReference type="SMART" id="SM00906"/>
    </source>
</evidence>
<feature type="region of interest" description="Disordered" evidence="11">
    <location>
        <begin position="23"/>
        <end position="65"/>
    </location>
</feature>
<dbReference type="InterPro" id="IPR001544">
    <property type="entry name" value="Aminotrans_IV"/>
</dbReference>
<keyword evidence="8 10" id="KW-0100">Branched-chain amino acid biosynthesis</keyword>
<proteinExistence type="inferred from homology"/>
<evidence type="ECO:0000256" key="1">
    <source>
        <dbReference type="ARBA" id="ARBA00001933"/>
    </source>
</evidence>